<feature type="transmembrane region" description="Helical" evidence="2">
    <location>
        <begin position="181"/>
        <end position="203"/>
    </location>
</feature>
<dbReference type="AlphaFoldDB" id="A0A5B0LHW8"/>
<evidence type="ECO:0000313" key="4">
    <source>
        <dbReference type="Proteomes" id="UP000325313"/>
    </source>
</evidence>
<keyword evidence="2" id="KW-1133">Transmembrane helix</keyword>
<gene>
    <name evidence="3" type="ORF">PGTUg99_008309</name>
</gene>
<comment type="caution">
    <text evidence="3">The sequence shown here is derived from an EMBL/GenBank/DDBJ whole genome shotgun (WGS) entry which is preliminary data.</text>
</comment>
<feature type="region of interest" description="Disordered" evidence="1">
    <location>
        <begin position="85"/>
        <end position="110"/>
    </location>
</feature>
<evidence type="ECO:0000256" key="2">
    <source>
        <dbReference type="SAM" id="Phobius"/>
    </source>
</evidence>
<feature type="transmembrane region" description="Helical" evidence="2">
    <location>
        <begin position="12"/>
        <end position="33"/>
    </location>
</feature>
<proteinExistence type="predicted"/>
<protein>
    <submittedName>
        <fullName evidence="3">Uncharacterized protein</fullName>
    </submittedName>
</protein>
<keyword evidence="2" id="KW-0812">Transmembrane</keyword>
<sequence>MRPLSPLRNHKIDMFLTHLLVIIFAITGPTFAIPMEQELAGRAASQEANVGRFPANTNELVHPREAPNEPLSNEVLHVYIEQPGRGTTENQARSSNHPDPQNPAHSQTNEADDMIGNVSRQAYQIHHTTTTTTTTGVAQAQRQNRRQLCRFFCAATFPALICLMFMGRRPIPSDIVSETEWAFIGAFFVYLFAVLSSLGAATIR</sequence>
<feature type="compositionally biased region" description="Polar residues" evidence="1">
    <location>
        <begin position="85"/>
        <end position="109"/>
    </location>
</feature>
<name>A0A5B0LHW8_PUCGR</name>
<evidence type="ECO:0000313" key="3">
    <source>
        <dbReference type="EMBL" id="KAA1063875.1"/>
    </source>
</evidence>
<keyword evidence="2" id="KW-0472">Membrane</keyword>
<reference evidence="3 4" key="1">
    <citation type="submission" date="2019-05" db="EMBL/GenBank/DDBJ databases">
        <title>Emergence of the Ug99 lineage of the wheat stem rust pathogen through somatic hybridization.</title>
        <authorList>
            <person name="Li F."/>
            <person name="Upadhyaya N.M."/>
            <person name="Sperschneider J."/>
            <person name="Matny O."/>
            <person name="Nguyen-Phuc H."/>
            <person name="Mago R."/>
            <person name="Raley C."/>
            <person name="Miller M.E."/>
            <person name="Silverstein K.A.T."/>
            <person name="Henningsen E."/>
            <person name="Hirsch C.D."/>
            <person name="Visser B."/>
            <person name="Pretorius Z.A."/>
            <person name="Steffenson B.J."/>
            <person name="Schwessinger B."/>
            <person name="Dodds P.N."/>
            <person name="Figueroa M."/>
        </authorList>
    </citation>
    <scope>NUCLEOTIDE SEQUENCE [LARGE SCALE GENOMIC DNA]</scope>
    <source>
        <strain evidence="3 4">Ug99</strain>
    </source>
</reference>
<feature type="transmembrane region" description="Helical" evidence="2">
    <location>
        <begin position="148"/>
        <end position="166"/>
    </location>
</feature>
<organism evidence="3 4">
    <name type="scientific">Puccinia graminis f. sp. tritici</name>
    <dbReference type="NCBI Taxonomy" id="56615"/>
    <lineage>
        <taxon>Eukaryota</taxon>
        <taxon>Fungi</taxon>
        <taxon>Dikarya</taxon>
        <taxon>Basidiomycota</taxon>
        <taxon>Pucciniomycotina</taxon>
        <taxon>Pucciniomycetes</taxon>
        <taxon>Pucciniales</taxon>
        <taxon>Pucciniaceae</taxon>
        <taxon>Puccinia</taxon>
    </lineage>
</organism>
<dbReference type="Proteomes" id="UP000325313">
    <property type="component" value="Unassembled WGS sequence"/>
</dbReference>
<evidence type="ECO:0000256" key="1">
    <source>
        <dbReference type="SAM" id="MobiDB-lite"/>
    </source>
</evidence>
<dbReference type="EMBL" id="VDEP01000519">
    <property type="protein sequence ID" value="KAA1063875.1"/>
    <property type="molecule type" value="Genomic_DNA"/>
</dbReference>
<accession>A0A5B0LHW8</accession>